<organism evidence="1 2">
    <name type="scientific">Bythopirellula polymerisocia</name>
    <dbReference type="NCBI Taxonomy" id="2528003"/>
    <lineage>
        <taxon>Bacteria</taxon>
        <taxon>Pseudomonadati</taxon>
        <taxon>Planctomycetota</taxon>
        <taxon>Planctomycetia</taxon>
        <taxon>Pirellulales</taxon>
        <taxon>Lacipirellulaceae</taxon>
        <taxon>Bythopirellula</taxon>
    </lineage>
</organism>
<protein>
    <submittedName>
        <fullName evidence="1">Uncharacterized protein</fullName>
    </submittedName>
</protein>
<keyword evidence="2" id="KW-1185">Reference proteome</keyword>
<dbReference type="Proteomes" id="UP000318437">
    <property type="component" value="Unassembled WGS sequence"/>
</dbReference>
<name>A0A5C6CYL8_9BACT</name>
<dbReference type="EMBL" id="SJPS01000003">
    <property type="protein sequence ID" value="TWU27739.1"/>
    <property type="molecule type" value="Genomic_DNA"/>
</dbReference>
<gene>
    <name evidence="1" type="ORF">Pla144_25160</name>
</gene>
<evidence type="ECO:0000313" key="2">
    <source>
        <dbReference type="Proteomes" id="UP000318437"/>
    </source>
</evidence>
<evidence type="ECO:0000313" key="1">
    <source>
        <dbReference type="EMBL" id="TWU27739.1"/>
    </source>
</evidence>
<dbReference type="AlphaFoldDB" id="A0A5C6CYL8"/>
<proteinExistence type="predicted"/>
<comment type="caution">
    <text evidence="1">The sequence shown here is derived from an EMBL/GenBank/DDBJ whole genome shotgun (WGS) entry which is preliminary data.</text>
</comment>
<reference evidence="1 2" key="1">
    <citation type="submission" date="2019-02" db="EMBL/GenBank/DDBJ databases">
        <title>Deep-cultivation of Planctomycetes and their phenomic and genomic characterization uncovers novel biology.</title>
        <authorList>
            <person name="Wiegand S."/>
            <person name="Jogler M."/>
            <person name="Boedeker C."/>
            <person name="Pinto D."/>
            <person name="Vollmers J."/>
            <person name="Rivas-Marin E."/>
            <person name="Kohn T."/>
            <person name="Peeters S.H."/>
            <person name="Heuer A."/>
            <person name="Rast P."/>
            <person name="Oberbeckmann S."/>
            <person name="Bunk B."/>
            <person name="Jeske O."/>
            <person name="Meyerdierks A."/>
            <person name="Storesund J.E."/>
            <person name="Kallscheuer N."/>
            <person name="Luecker S."/>
            <person name="Lage O.M."/>
            <person name="Pohl T."/>
            <person name="Merkel B.J."/>
            <person name="Hornburger P."/>
            <person name="Mueller R.-W."/>
            <person name="Bruemmer F."/>
            <person name="Labrenz M."/>
            <person name="Spormann A.M."/>
            <person name="Op Den Camp H."/>
            <person name="Overmann J."/>
            <person name="Amann R."/>
            <person name="Jetten M.S.M."/>
            <person name="Mascher T."/>
            <person name="Medema M.H."/>
            <person name="Devos D.P."/>
            <person name="Kaster A.-K."/>
            <person name="Ovreas L."/>
            <person name="Rohde M."/>
            <person name="Galperin M.Y."/>
            <person name="Jogler C."/>
        </authorList>
    </citation>
    <scope>NUCLEOTIDE SEQUENCE [LARGE SCALE GENOMIC DNA]</scope>
    <source>
        <strain evidence="1 2">Pla144</strain>
    </source>
</reference>
<accession>A0A5C6CYL8</accession>
<sequence length="49" mass="5444">MTDSKSFARISELCNGREVAKFPDYQSGNVTRLNALVPPTLIAVIARRH</sequence>